<dbReference type="AlphaFoldDB" id="A0A4Y2HX67"/>
<evidence type="ECO:0000313" key="2">
    <source>
        <dbReference type="Proteomes" id="UP000499080"/>
    </source>
</evidence>
<evidence type="ECO:0000313" key="1">
    <source>
        <dbReference type="EMBL" id="GBM69832.1"/>
    </source>
</evidence>
<name>A0A4Y2HX67_ARAVE</name>
<accession>A0A4Y2HX67</accession>
<sequence length="95" mass="10887">MDLLPFLYKEIPSLWYAYPWEWPTGGGGTINTWMRSSQINKRDLASLVGAIMVGAWPLPERVLVRKTVLRIIRAYVPIIVGVRKAYYELTTIGTF</sequence>
<proteinExistence type="predicted"/>
<reference evidence="1 2" key="1">
    <citation type="journal article" date="2019" name="Sci. Rep.">
        <title>Orb-weaving spider Araneus ventricosus genome elucidates the spidroin gene catalogue.</title>
        <authorList>
            <person name="Kono N."/>
            <person name="Nakamura H."/>
            <person name="Ohtoshi R."/>
            <person name="Moran D.A.P."/>
            <person name="Shinohara A."/>
            <person name="Yoshida Y."/>
            <person name="Fujiwara M."/>
            <person name="Mori M."/>
            <person name="Tomita M."/>
            <person name="Arakawa K."/>
        </authorList>
    </citation>
    <scope>NUCLEOTIDE SEQUENCE [LARGE SCALE GENOMIC DNA]</scope>
</reference>
<organism evidence="1 2">
    <name type="scientific">Araneus ventricosus</name>
    <name type="common">Orbweaver spider</name>
    <name type="synonym">Epeira ventricosa</name>
    <dbReference type="NCBI Taxonomy" id="182803"/>
    <lineage>
        <taxon>Eukaryota</taxon>
        <taxon>Metazoa</taxon>
        <taxon>Ecdysozoa</taxon>
        <taxon>Arthropoda</taxon>
        <taxon>Chelicerata</taxon>
        <taxon>Arachnida</taxon>
        <taxon>Araneae</taxon>
        <taxon>Araneomorphae</taxon>
        <taxon>Entelegynae</taxon>
        <taxon>Araneoidea</taxon>
        <taxon>Araneidae</taxon>
        <taxon>Araneus</taxon>
    </lineage>
</organism>
<dbReference type="EMBL" id="BGPR01002216">
    <property type="protein sequence ID" value="GBM69832.1"/>
    <property type="molecule type" value="Genomic_DNA"/>
</dbReference>
<comment type="caution">
    <text evidence="1">The sequence shown here is derived from an EMBL/GenBank/DDBJ whole genome shotgun (WGS) entry which is preliminary data.</text>
</comment>
<dbReference type="Proteomes" id="UP000499080">
    <property type="component" value="Unassembled WGS sequence"/>
</dbReference>
<keyword evidence="2" id="KW-1185">Reference proteome</keyword>
<gene>
    <name evidence="1" type="ORF">AVEN_198539_1</name>
</gene>
<protein>
    <submittedName>
        <fullName evidence="1">Uncharacterized protein</fullName>
    </submittedName>
</protein>